<comment type="caution">
    <text evidence="3">The sequence shown here is derived from an EMBL/GenBank/DDBJ whole genome shotgun (WGS) entry which is preliminary data.</text>
</comment>
<dbReference type="Gene3D" id="3.30.360.10">
    <property type="entry name" value="Dihydrodipicolinate Reductase, domain 2"/>
    <property type="match status" value="1"/>
</dbReference>
<evidence type="ECO:0000259" key="1">
    <source>
        <dbReference type="Pfam" id="PF01408"/>
    </source>
</evidence>
<organism evidence="3 4">
    <name type="scientific">Plantimonas leprariae</name>
    <dbReference type="NCBI Taxonomy" id="2615207"/>
    <lineage>
        <taxon>Bacteria</taxon>
        <taxon>Pseudomonadati</taxon>
        <taxon>Pseudomonadota</taxon>
        <taxon>Alphaproteobacteria</taxon>
        <taxon>Hyphomicrobiales</taxon>
        <taxon>Aurantimonadaceae</taxon>
        <taxon>Plantimonas</taxon>
    </lineage>
</organism>
<evidence type="ECO:0000313" key="3">
    <source>
        <dbReference type="EMBL" id="KAB0677396.1"/>
    </source>
</evidence>
<dbReference type="SUPFAM" id="SSF51735">
    <property type="entry name" value="NAD(P)-binding Rossmann-fold domains"/>
    <property type="match status" value="1"/>
</dbReference>
<dbReference type="Pfam" id="PF01408">
    <property type="entry name" value="GFO_IDH_MocA"/>
    <property type="match status" value="1"/>
</dbReference>
<dbReference type="PANTHER" id="PTHR43708:SF8">
    <property type="entry name" value="OXIDOREDUCTASE"/>
    <property type="match status" value="1"/>
</dbReference>
<dbReference type="AlphaFoldDB" id="A0A7V7PLQ1"/>
<dbReference type="InterPro" id="IPR055170">
    <property type="entry name" value="GFO_IDH_MocA-like_dom"/>
</dbReference>
<feature type="domain" description="Gfo/Idh/MocA-like oxidoreductase N-terminal" evidence="1">
    <location>
        <begin position="59"/>
        <end position="181"/>
    </location>
</feature>
<accession>A0A7V7PLQ1</accession>
<protein>
    <submittedName>
        <fullName evidence="3">Gfo/Idh/MocA family oxidoreductase</fullName>
    </submittedName>
</protein>
<dbReference type="InterPro" id="IPR036291">
    <property type="entry name" value="NAD(P)-bd_dom_sf"/>
</dbReference>
<gene>
    <name evidence="3" type="ORF">F6X38_18580</name>
</gene>
<dbReference type="PANTHER" id="PTHR43708">
    <property type="entry name" value="CONSERVED EXPRESSED OXIDOREDUCTASE (EUROFUNG)"/>
    <property type="match status" value="1"/>
</dbReference>
<reference evidence="3 4" key="1">
    <citation type="submission" date="2019-09" db="EMBL/GenBank/DDBJ databases">
        <title>YIM 132180 draft genome.</title>
        <authorList>
            <person name="Zhang K."/>
        </authorList>
    </citation>
    <scope>NUCLEOTIDE SEQUENCE [LARGE SCALE GENOMIC DNA]</scope>
    <source>
        <strain evidence="3 4">YIM 132180</strain>
    </source>
</reference>
<dbReference type="Pfam" id="PF22725">
    <property type="entry name" value="GFO_IDH_MocA_C3"/>
    <property type="match status" value="1"/>
</dbReference>
<evidence type="ECO:0000259" key="2">
    <source>
        <dbReference type="Pfam" id="PF22725"/>
    </source>
</evidence>
<keyword evidence="4" id="KW-1185">Reference proteome</keyword>
<dbReference type="Gene3D" id="3.40.50.720">
    <property type="entry name" value="NAD(P)-binding Rossmann-like Domain"/>
    <property type="match status" value="1"/>
</dbReference>
<proteinExistence type="predicted"/>
<dbReference type="InterPro" id="IPR051317">
    <property type="entry name" value="Gfo/Idh/MocA_oxidoreduct"/>
</dbReference>
<feature type="domain" description="GFO/IDH/MocA-like oxidoreductase" evidence="2">
    <location>
        <begin position="192"/>
        <end position="311"/>
    </location>
</feature>
<sequence length="399" mass="42920">MPSAARFAGQSQYSLTSRERQAKSQSIVNLVGTRWRPARDVDPGLWEKRRKEEVPSIHRAVLTGCGAMAKGWLRAIGERPDLAGQVQVVGLVDIDGAKAKALADEFALSDARIGSDLGAMLADVKPDVVFDVVVPPARSGVVAAALEAGAHVLSEKPMAASMDEARRMIELAKRHGRTHAVIQNRRFVSGMRRIRRFLDGAPLGAITAVHCDFFLAPHFGGFREEMDHVLLLDMAIHTFDAMRFVVGRMPQAVYCVETNPTGSWYADGAAANAIFEFGEGVVGTYRGSWCADGAPTSWESAWRIVGAKGTLLWDGHDGFEARVTSGSDGFFRETASLVVPEVEDATETQGHASVIRDFLRAIDGGTAPETVATDNIASLAMVFGAIESAGTGRRVAIEI</sequence>
<dbReference type="EMBL" id="VZDO01000017">
    <property type="protein sequence ID" value="KAB0677396.1"/>
    <property type="molecule type" value="Genomic_DNA"/>
</dbReference>
<evidence type="ECO:0000313" key="4">
    <source>
        <dbReference type="Proteomes" id="UP000432089"/>
    </source>
</evidence>
<dbReference type="InterPro" id="IPR000683">
    <property type="entry name" value="Gfo/Idh/MocA-like_OxRdtase_N"/>
</dbReference>
<dbReference type="GO" id="GO:0000166">
    <property type="term" value="F:nucleotide binding"/>
    <property type="evidence" value="ECO:0007669"/>
    <property type="project" value="InterPro"/>
</dbReference>
<name>A0A7V7PLQ1_9HYPH</name>
<dbReference type="SUPFAM" id="SSF55347">
    <property type="entry name" value="Glyceraldehyde-3-phosphate dehydrogenase-like, C-terminal domain"/>
    <property type="match status" value="1"/>
</dbReference>
<dbReference type="Proteomes" id="UP000432089">
    <property type="component" value="Unassembled WGS sequence"/>
</dbReference>